<gene>
    <name evidence="1" type="ORF">HPB50_011925</name>
</gene>
<dbReference type="Proteomes" id="UP000821845">
    <property type="component" value="Chromosome 2"/>
</dbReference>
<proteinExistence type="predicted"/>
<evidence type="ECO:0000313" key="1">
    <source>
        <dbReference type="EMBL" id="KAH6938704.1"/>
    </source>
</evidence>
<accession>A0ACB7SY61</accession>
<protein>
    <submittedName>
        <fullName evidence="1">Uncharacterized protein</fullName>
    </submittedName>
</protein>
<dbReference type="EMBL" id="CM023482">
    <property type="protein sequence ID" value="KAH6938704.1"/>
    <property type="molecule type" value="Genomic_DNA"/>
</dbReference>
<evidence type="ECO:0000313" key="2">
    <source>
        <dbReference type="Proteomes" id="UP000821845"/>
    </source>
</evidence>
<keyword evidence="2" id="KW-1185">Reference proteome</keyword>
<reference evidence="1" key="1">
    <citation type="submission" date="2020-05" db="EMBL/GenBank/DDBJ databases">
        <title>Large-scale comparative analyses of tick genomes elucidate their genetic diversity and vector capacities.</title>
        <authorList>
            <person name="Jia N."/>
            <person name="Wang J."/>
            <person name="Shi W."/>
            <person name="Du L."/>
            <person name="Sun Y."/>
            <person name="Zhan W."/>
            <person name="Jiang J."/>
            <person name="Wang Q."/>
            <person name="Zhang B."/>
            <person name="Ji P."/>
            <person name="Sakyi L.B."/>
            <person name="Cui X."/>
            <person name="Yuan T."/>
            <person name="Jiang B."/>
            <person name="Yang W."/>
            <person name="Lam T.T.-Y."/>
            <person name="Chang Q."/>
            <person name="Ding S."/>
            <person name="Wang X."/>
            <person name="Zhu J."/>
            <person name="Ruan X."/>
            <person name="Zhao L."/>
            <person name="Wei J."/>
            <person name="Que T."/>
            <person name="Du C."/>
            <person name="Cheng J."/>
            <person name="Dai P."/>
            <person name="Han X."/>
            <person name="Huang E."/>
            <person name="Gao Y."/>
            <person name="Liu J."/>
            <person name="Shao H."/>
            <person name="Ye R."/>
            <person name="Li L."/>
            <person name="Wei W."/>
            <person name="Wang X."/>
            <person name="Wang C."/>
            <person name="Yang T."/>
            <person name="Huo Q."/>
            <person name="Li W."/>
            <person name="Guo W."/>
            <person name="Chen H."/>
            <person name="Zhou L."/>
            <person name="Ni X."/>
            <person name="Tian J."/>
            <person name="Zhou Y."/>
            <person name="Sheng Y."/>
            <person name="Liu T."/>
            <person name="Pan Y."/>
            <person name="Xia L."/>
            <person name="Li J."/>
            <person name="Zhao F."/>
            <person name="Cao W."/>
        </authorList>
    </citation>
    <scope>NUCLEOTIDE SEQUENCE</scope>
    <source>
        <strain evidence="1">Hyas-2018</strain>
    </source>
</reference>
<organism evidence="1 2">
    <name type="scientific">Hyalomma asiaticum</name>
    <name type="common">Tick</name>
    <dbReference type="NCBI Taxonomy" id="266040"/>
    <lineage>
        <taxon>Eukaryota</taxon>
        <taxon>Metazoa</taxon>
        <taxon>Ecdysozoa</taxon>
        <taxon>Arthropoda</taxon>
        <taxon>Chelicerata</taxon>
        <taxon>Arachnida</taxon>
        <taxon>Acari</taxon>
        <taxon>Parasitiformes</taxon>
        <taxon>Ixodida</taxon>
        <taxon>Ixodoidea</taxon>
        <taxon>Ixodidae</taxon>
        <taxon>Hyalomminae</taxon>
        <taxon>Hyalomma</taxon>
    </lineage>
</organism>
<name>A0ACB7SY61_HYAAI</name>
<sequence>MCPTCGICMGSLRRRDPPVATLCGHVYHGLCLTQWCEAKGSTDAPCPQCRLPISQGDLRRLFLDDHRPRRKKHYHHEESSKDDVEDAMFTVPEDIPTEETSSARLPSPSTNETWVFPPEPATLLDRVLMIVADVNSMGREAAQKIRLSMQIVEEELRRGIEEAAIRLAPCR</sequence>
<comment type="caution">
    <text evidence="1">The sequence shown here is derived from an EMBL/GenBank/DDBJ whole genome shotgun (WGS) entry which is preliminary data.</text>
</comment>